<dbReference type="PANTHER" id="PTHR43619:SF2">
    <property type="entry name" value="S-ADENOSYL-L-METHIONINE-DEPENDENT METHYLTRANSFERASES SUPERFAMILY PROTEIN"/>
    <property type="match status" value="1"/>
</dbReference>
<dbReference type="AlphaFoldDB" id="A0A6P8AZ36"/>
<evidence type="ECO:0000256" key="1">
    <source>
        <dbReference type="ARBA" id="ARBA00022603"/>
    </source>
</evidence>
<dbReference type="Gene3D" id="3.40.50.150">
    <property type="entry name" value="Vaccinia Virus protein VP39"/>
    <property type="match status" value="1"/>
</dbReference>
<dbReference type="PIRSF" id="PIRSF028177">
    <property type="entry name" value="Polyketide_synth_Omtfrase_TcmP"/>
    <property type="match status" value="1"/>
</dbReference>
<keyword evidence="2" id="KW-0808">Transferase</keyword>
<name>A0A6P8AZ36_PYRGI</name>
<dbReference type="InterPro" id="IPR029063">
    <property type="entry name" value="SAM-dependent_MTases_sf"/>
</dbReference>
<dbReference type="SUPFAM" id="SSF53335">
    <property type="entry name" value="S-adenosyl-L-methionine-dependent methyltransferases"/>
    <property type="match status" value="1"/>
</dbReference>
<proteinExistence type="predicted"/>
<reference evidence="4" key="3">
    <citation type="submission" date="2025-08" db="UniProtKB">
        <authorList>
            <consortium name="RefSeq"/>
        </authorList>
    </citation>
    <scope>IDENTIFICATION</scope>
    <source>
        <strain evidence="4">NI907</strain>
    </source>
</reference>
<reference evidence="3 4" key="1">
    <citation type="journal article" date="2019" name="Mol. Biol. Evol.">
        <title>Blast fungal genomes show frequent chromosomal changes, gene gains and losses, and effector gene turnover.</title>
        <authorList>
            <person name="Gomez Luciano L.B."/>
            <person name="Jason Tsai I."/>
            <person name="Chuma I."/>
            <person name="Tosa Y."/>
            <person name="Chen Y.H."/>
            <person name="Li J.Y."/>
            <person name="Li M.Y."/>
            <person name="Jade Lu M.Y."/>
            <person name="Nakayashiki H."/>
            <person name="Li W.H."/>
        </authorList>
    </citation>
    <scope>NUCLEOTIDE SEQUENCE [LARGE SCALE GENOMIC DNA]</scope>
    <source>
        <strain evidence="3 4">NI907</strain>
    </source>
</reference>
<reference evidence="4" key="2">
    <citation type="submission" date="2019-10" db="EMBL/GenBank/DDBJ databases">
        <authorList>
            <consortium name="NCBI Genome Project"/>
        </authorList>
    </citation>
    <scope>NUCLEOTIDE SEQUENCE</scope>
    <source>
        <strain evidence="4">NI907</strain>
    </source>
</reference>
<dbReference type="GO" id="GO:0032259">
    <property type="term" value="P:methylation"/>
    <property type="evidence" value="ECO:0007669"/>
    <property type="project" value="UniProtKB-KW"/>
</dbReference>
<evidence type="ECO:0008006" key="5">
    <source>
        <dbReference type="Google" id="ProtNLM"/>
    </source>
</evidence>
<dbReference type="Pfam" id="PF04072">
    <property type="entry name" value="LCM"/>
    <property type="match status" value="1"/>
</dbReference>
<dbReference type="PANTHER" id="PTHR43619">
    <property type="entry name" value="S-ADENOSYL-L-METHIONINE-DEPENDENT METHYLTRANSFERASE YKTD-RELATED"/>
    <property type="match status" value="1"/>
</dbReference>
<dbReference type="KEGG" id="pgri:PgNI_10773"/>
<keyword evidence="3" id="KW-1185">Reference proteome</keyword>
<sequence>MATGNPQPPKENANLHDVEETLLTTLFAKARDAESDKPILGDPYARPLLDRCAVDLNRPVFRGIDNGPAIRGIATRSRAIDDLVREFLDQHAGNPVTVVHLGCGMDTRALRIARGPDVRWVDLDLPDVADLRRRVITNPAPAGDYQLYGGDASDLAWLEKVPAGCETLVAAEGMLLYWEPSSVERLLRAVVEHFGSGELVFDVTSEVYVRLSDHVEMLQGNGARWRWGVDDTKIVERLHPGLRLVAELDMTTPEVLERILRGTFGDRFEQVRPELELSLEGYKAISKVLKLEFRK</sequence>
<dbReference type="InterPro" id="IPR016874">
    <property type="entry name" value="TcmP-like"/>
</dbReference>
<dbReference type="RefSeq" id="XP_030980089.1">
    <property type="nucleotide sequence ID" value="XM_031130746.1"/>
</dbReference>
<dbReference type="GeneID" id="41965652"/>
<evidence type="ECO:0000313" key="3">
    <source>
        <dbReference type="Proteomes" id="UP000515153"/>
    </source>
</evidence>
<evidence type="ECO:0000256" key="2">
    <source>
        <dbReference type="ARBA" id="ARBA00022679"/>
    </source>
</evidence>
<dbReference type="GO" id="GO:0008168">
    <property type="term" value="F:methyltransferase activity"/>
    <property type="evidence" value="ECO:0007669"/>
    <property type="project" value="UniProtKB-KW"/>
</dbReference>
<accession>A0A6P8AZ36</accession>
<keyword evidence="1" id="KW-0489">Methyltransferase</keyword>
<gene>
    <name evidence="4" type="ORF">PgNI_10773</name>
</gene>
<organism evidence="3 4">
    <name type="scientific">Pyricularia grisea</name>
    <name type="common">Crabgrass-specific blast fungus</name>
    <name type="synonym">Magnaporthe grisea</name>
    <dbReference type="NCBI Taxonomy" id="148305"/>
    <lineage>
        <taxon>Eukaryota</taxon>
        <taxon>Fungi</taxon>
        <taxon>Dikarya</taxon>
        <taxon>Ascomycota</taxon>
        <taxon>Pezizomycotina</taxon>
        <taxon>Sordariomycetes</taxon>
        <taxon>Sordariomycetidae</taxon>
        <taxon>Magnaporthales</taxon>
        <taxon>Pyriculariaceae</taxon>
        <taxon>Pyricularia</taxon>
    </lineage>
</organism>
<protein>
    <recommendedName>
        <fullName evidence="5">S-adenosyl-L-methionine-dependent methyltransferase</fullName>
    </recommendedName>
</protein>
<dbReference type="InterPro" id="IPR007213">
    <property type="entry name" value="Ppm1/Ppm2/Tcmp"/>
</dbReference>
<dbReference type="Proteomes" id="UP000515153">
    <property type="component" value="Chromosome VII"/>
</dbReference>
<evidence type="ECO:0000313" key="4">
    <source>
        <dbReference type="RefSeq" id="XP_030980089.1"/>
    </source>
</evidence>